<dbReference type="EMBL" id="CP002583">
    <property type="protein sequence ID" value="ADZ92401.1"/>
    <property type="molecule type" value="Genomic_DNA"/>
</dbReference>
<gene>
    <name evidence="2" type="ordered locus">Marme_3184</name>
</gene>
<dbReference type="AlphaFoldDB" id="F2K312"/>
<keyword evidence="1" id="KW-1133">Transmembrane helix</keyword>
<sequence length="120" mass="13561">MDLDKLSTLCKAKGYKIEPIYVNRIAIKRTFSKIEVEKSYENGQLSVTSNNPSLTPIGIGISFLIACLLLVVVQTIDSDNPPIVVPVMMLILAAFNLVMYFRMKGFENYIERLVEQYNPV</sequence>
<evidence type="ECO:0000313" key="3">
    <source>
        <dbReference type="Proteomes" id="UP000001062"/>
    </source>
</evidence>
<evidence type="ECO:0000256" key="1">
    <source>
        <dbReference type="SAM" id="Phobius"/>
    </source>
</evidence>
<keyword evidence="1" id="KW-0812">Transmembrane</keyword>
<reference evidence="2 3" key="1">
    <citation type="journal article" date="2012" name="Stand. Genomic Sci.">
        <title>Complete genome sequence of the melanogenic marine bacterium Marinomonas mediterranea type strain (MMB-1(T)).</title>
        <authorList>
            <person name="Lucas-Elio P."/>
            <person name="Goodwin L."/>
            <person name="Woyke T."/>
            <person name="Pitluck S."/>
            <person name="Nolan M."/>
            <person name="Kyrpides N.C."/>
            <person name="Detter J.C."/>
            <person name="Copeland A."/>
            <person name="Teshima H."/>
            <person name="Bruce D."/>
            <person name="Detter C."/>
            <person name="Tapia R."/>
            <person name="Han S."/>
            <person name="Land M.L."/>
            <person name="Ivanova N."/>
            <person name="Mikhailova N."/>
            <person name="Johnston A.W."/>
            <person name="Sanchez-Amat A."/>
        </authorList>
    </citation>
    <scope>NUCLEOTIDE SEQUENCE [LARGE SCALE GENOMIC DNA]</scope>
    <source>
        <strain evidence="3">ATCC 700492 / JCM 21426 / NBRC 103028 / MMB-1</strain>
    </source>
</reference>
<dbReference type="HOGENOM" id="CLU_2046885_0_0_6"/>
<keyword evidence="1" id="KW-0472">Membrane</keyword>
<protein>
    <submittedName>
        <fullName evidence="2">Uncharacterized protein</fullName>
    </submittedName>
</protein>
<dbReference type="KEGG" id="mme:Marme_3184"/>
<proteinExistence type="predicted"/>
<organism evidence="2 3">
    <name type="scientific">Marinomonas mediterranea (strain ATCC 700492 / JCM 21426 / NBRC 103028 / MMB-1)</name>
    <dbReference type="NCBI Taxonomy" id="717774"/>
    <lineage>
        <taxon>Bacteria</taxon>
        <taxon>Pseudomonadati</taxon>
        <taxon>Pseudomonadota</taxon>
        <taxon>Gammaproteobacteria</taxon>
        <taxon>Oceanospirillales</taxon>
        <taxon>Oceanospirillaceae</taxon>
        <taxon>Marinomonas</taxon>
    </lineage>
</organism>
<feature type="transmembrane region" description="Helical" evidence="1">
    <location>
        <begin position="82"/>
        <end position="101"/>
    </location>
</feature>
<dbReference type="PATRIC" id="fig|717774.3.peg.3276"/>
<dbReference type="OrthoDB" id="9830094at2"/>
<keyword evidence="3" id="KW-1185">Reference proteome</keyword>
<accession>F2K312</accession>
<feature type="transmembrane region" description="Helical" evidence="1">
    <location>
        <begin position="54"/>
        <end position="76"/>
    </location>
</feature>
<dbReference type="Proteomes" id="UP000001062">
    <property type="component" value="Chromosome"/>
</dbReference>
<evidence type="ECO:0000313" key="2">
    <source>
        <dbReference type="EMBL" id="ADZ92401.1"/>
    </source>
</evidence>
<dbReference type="RefSeq" id="WP_013662303.1">
    <property type="nucleotide sequence ID" value="NC_015276.1"/>
</dbReference>
<name>F2K312_MARM1</name>